<feature type="region of interest" description="Disordered" evidence="4">
    <location>
        <begin position="432"/>
        <end position="466"/>
    </location>
</feature>
<dbReference type="InterPro" id="IPR005467">
    <property type="entry name" value="His_kinase_dom"/>
</dbReference>
<evidence type="ECO:0000313" key="8">
    <source>
        <dbReference type="Proteomes" id="UP001207654"/>
    </source>
</evidence>
<dbReference type="InterPro" id="IPR004358">
    <property type="entry name" value="Sig_transdc_His_kin-like_C"/>
</dbReference>
<dbReference type="SUPFAM" id="SSF47384">
    <property type="entry name" value="Homodimeric domain of signal transducing histidine kinase"/>
    <property type="match status" value="1"/>
</dbReference>
<reference evidence="7 8" key="1">
    <citation type="submission" date="2022-11" db="EMBL/GenBank/DDBJ databases">
        <title>Minimal conservation of predation-associated metabolite biosynthetic gene clusters underscores biosynthetic potential of Myxococcota including descriptions for ten novel species: Archangium lansinium sp. nov., Myxococcus landrumus sp. nov., Nannocystis bai.</title>
        <authorList>
            <person name="Ahearne A."/>
            <person name="Stevens C."/>
            <person name="Phillips K."/>
        </authorList>
    </citation>
    <scope>NUCLEOTIDE SEQUENCE [LARGE SCALE GENOMIC DNA]</scope>
    <source>
        <strain evidence="7 8">MIWBW</strain>
    </source>
</reference>
<dbReference type="SMART" id="SM00388">
    <property type="entry name" value="HisKA"/>
    <property type="match status" value="1"/>
</dbReference>
<keyword evidence="5" id="KW-1133">Transmembrane helix</keyword>
<dbReference type="Gene3D" id="3.30.565.10">
    <property type="entry name" value="Histidine kinase-like ATPase, C-terminal domain"/>
    <property type="match status" value="1"/>
</dbReference>
<feature type="transmembrane region" description="Helical" evidence="5">
    <location>
        <begin position="104"/>
        <end position="122"/>
    </location>
</feature>
<gene>
    <name evidence="7" type="ORF">OV287_54585</name>
</gene>
<dbReference type="InterPro" id="IPR036890">
    <property type="entry name" value="HATPase_C_sf"/>
</dbReference>
<dbReference type="InterPro" id="IPR003661">
    <property type="entry name" value="HisK_dim/P_dom"/>
</dbReference>
<feature type="transmembrane region" description="Helical" evidence="5">
    <location>
        <begin position="49"/>
        <end position="71"/>
    </location>
</feature>
<keyword evidence="3" id="KW-0597">Phosphoprotein</keyword>
<keyword evidence="5" id="KW-0472">Membrane</keyword>
<evidence type="ECO:0000313" key="7">
    <source>
        <dbReference type="EMBL" id="MCY1083499.1"/>
    </source>
</evidence>
<dbReference type="SUPFAM" id="SSF55874">
    <property type="entry name" value="ATPase domain of HSP90 chaperone/DNA topoisomerase II/histidine kinase"/>
    <property type="match status" value="1"/>
</dbReference>
<keyword evidence="8" id="KW-1185">Reference proteome</keyword>
<sequence>MSTAPAKEAMGGPERDRNSGGSSRGLALWSGITLVVAQVLLVAHAWGRWAAVGALCTLFALRFGLNTFIFSRAKRLGRMGRVETCVVLLGNMAASTAESQLMRWNLMGWLTVLLQAVFLNAFPSRDALTERRVGLGLYLAVSAGLGLRAGVEPGTVGLFCLAACAFYGLGEARCLLLSDALEASRESHRRLQRMQRELVTHEKLSSLGLLAAGVAHEINNPMAFVTSNVRSLSRDLAAQEELPEELREYVDDVLPATLDGIRRVNAIVADLKRFARNDPEEPVEFDLNAEVSSALRLSQGERRGRCQVELELGELPPVMGQPRQIGQVVLNLLVNAVQAVPGQGGVVKVRTRAEEEEVVVEVRDNGVGMSKEVLGQLFQPFFTTKPVGEGTGLGLAVAYGIITGHGGRIEVESALGRGTCFTVRLPVAAEERVTTPLPPGEGRGEGLPAHGLSPREAPSPAGSGLG</sequence>
<dbReference type="EC" id="2.7.13.3" evidence="2"/>
<dbReference type="PRINTS" id="PR00344">
    <property type="entry name" value="BCTRLSENSOR"/>
</dbReference>
<evidence type="ECO:0000256" key="4">
    <source>
        <dbReference type="SAM" id="MobiDB-lite"/>
    </source>
</evidence>
<evidence type="ECO:0000256" key="3">
    <source>
        <dbReference type="ARBA" id="ARBA00022553"/>
    </source>
</evidence>
<dbReference type="InterPro" id="IPR003594">
    <property type="entry name" value="HATPase_dom"/>
</dbReference>
<accession>A0ABT4ARK9</accession>
<comment type="catalytic activity">
    <reaction evidence="1">
        <text>ATP + protein L-histidine = ADP + protein N-phospho-L-histidine.</text>
        <dbReference type="EC" id="2.7.13.3"/>
    </reaction>
</comment>
<feature type="transmembrane region" description="Helical" evidence="5">
    <location>
        <begin position="25"/>
        <end position="43"/>
    </location>
</feature>
<comment type="caution">
    <text evidence="7">The sequence shown here is derived from an EMBL/GenBank/DDBJ whole genome shotgun (WGS) entry which is preliminary data.</text>
</comment>
<protein>
    <recommendedName>
        <fullName evidence="2">histidine kinase</fullName>
        <ecNumber evidence="2">2.7.13.3</ecNumber>
    </recommendedName>
</protein>
<dbReference type="Pfam" id="PF02518">
    <property type="entry name" value="HATPase_c"/>
    <property type="match status" value="1"/>
</dbReference>
<dbReference type="Gene3D" id="1.10.287.130">
    <property type="match status" value="1"/>
</dbReference>
<dbReference type="SMART" id="SM00387">
    <property type="entry name" value="HATPase_c"/>
    <property type="match status" value="1"/>
</dbReference>
<feature type="domain" description="Histidine kinase" evidence="6">
    <location>
        <begin position="213"/>
        <end position="429"/>
    </location>
</feature>
<dbReference type="GO" id="GO:0005524">
    <property type="term" value="F:ATP binding"/>
    <property type="evidence" value="ECO:0007669"/>
    <property type="project" value="UniProtKB-KW"/>
</dbReference>
<keyword evidence="7" id="KW-0067">ATP-binding</keyword>
<dbReference type="EMBL" id="JAPNKA010000001">
    <property type="protein sequence ID" value="MCY1083499.1"/>
    <property type="molecule type" value="Genomic_DNA"/>
</dbReference>
<organism evidence="7 8">
    <name type="scientific">Archangium lansingense</name>
    <dbReference type="NCBI Taxonomy" id="2995310"/>
    <lineage>
        <taxon>Bacteria</taxon>
        <taxon>Pseudomonadati</taxon>
        <taxon>Myxococcota</taxon>
        <taxon>Myxococcia</taxon>
        <taxon>Myxococcales</taxon>
        <taxon>Cystobacterineae</taxon>
        <taxon>Archangiaceae</taxon>
        <taxon>Archangium</taxon>
    </lineage>
</organism>
<dbReference type="PROSITE" id="PS50109">
    <property type="entry name" value="HIS_KIN"/>
    <property type="match status" value="1"/>
</dbReference>
<evidence type="ECO:0000256" key="2">
    <source>
        <dbReference type="ARBA" id="ARBA00012438"/>
    </source>
</evidence>
<dbReference type="CDD" id="cd00082">
    <property type="entry name" value="HisKA"/>
    <property type="match status" value="1"/>
</dbReference>
<dbReference type="Pfam" id="PF00512">
    <property type="entry name" value="HisKA"/>
    <property type="match status" value="1"/>
</dbReference>
<evidence type="ECO:0000259" key="6">
    <source>
        <dbReference type="PROSITE" id="PS50109"/>
    </source>
</evidence>
<evidence type="ECO:0000256" key="1">
    <source>
        <dbReference type="ARBA" id="ARBA00000085"/>
    </source>
</evidence>
<evidence type="ECO:0000256" key="5">
    <source>
        <dbReference type="SAM" id="Phobius"/>
    </source>
</evidence>
<dbReference type="Proteomes" id="UP001207654">
    <property type="component" value="Unassembled WGS sequence"/>
</dbReference>
<keyword evidence="5" id="KW-0812">Transmembrane</keyword>
<name>A0ABT4ARK9_9BACT</name>
<dbReference type="RefSeq" id="WP_267542026.1">
    <property type="nucleotide sequence ID" value="NZ_JAPNKA010000001.1"/>
</dbReference>
<keyword evidence="7" id="KW-0547">Nucleotide-binding</keyword>
<dbReference type="PANTHER" id="PTHR43065:SF50">
    <property type="entry name" value="HISTIDINE KINASE"/>
    <property type="match status" value="1"/>
</dbReference>
<dbReference type="InterPro" id="IPR036097">
    <property type="entry name" value="HisK_dim/P_sf"/>
</dbReference>
<proteinExistence type="predicted"/>
<dbReference type="PANTHER" id="PTHR43065">
    <property type="entry name" value="SENSOR HISTIDINE KINASE"/>
    <property type="match status" value="1"/>
</dbReference>
<feature type="region of interest" description="Disordered" evidence="4">
    <location>
        <begin position="1"/>
        <end position="22"/>
    </location>
</feature>